<evidence type="ECO:0000313" key="1">
    <source>
        <dbReference type="EMBL" id="BBG93607.1"/>
    </source>
</evidence>
<dbReference type="AlphaFoldDB" id="A0A4Y1QP78"/>
<organism evidence="1">
    <name type="scientific">Prunus dulcis</name>
    <name type="common">Almond</name>
    <name type="synonym">Amygdalus dulcis</name>
    <dbReference type="NCBI Taxonomy" id="3755"/>
    <lineage>
        <taxon>Eukaryota</taxon>
        <taxon>Viridiplantae</taxon>
        <taxon>Streptophyta</taxon>
        <taxon>Embryophyta</taxon>
        <taxon>Tracheophyta</taxon>
        <taxon>Spermatophyta</taxon>
        <taxon>Magnoliopsida</taxon>
        <taxon>eudicotyledons</taxon>
        <taxon>Gunneridae</taxon>
        <taxon>Pentapetalae</taxon>
        <taxon>rosids</taxon>
        <taxon>fabids</taxon>
        <taxon>Rosales</taxon>
        <taxon>Rosaceae</taxon>
        <taxon>Amygdaloideae</taxon>
        <taxon>Amygdaleae</taxon>
        <taxon>Prunus</taxon>
    </lineage>
</organism>
<dbReference type="EMBL" id="AP019297">
    <property type="protein sequence ID" value="BBG93607.1"/>
    <property type="molecule type" value="Genomic_DNA"/>
</dbReference>
<protein>
    <submittedName>
        <fullName evidence="1">Uncharacterized protein</fullName>
    </submittedName>
</protein>
<name>A0A4Y1QP78_PRUDU</name>
<proteinExistence type="predicted"/>
<sequence length="138" mass="15770">MIQAQMWFGATGKAKKVSTIMNVGGGEKLQTLQNYSHGSRRYVNRDDTPLIHRKGARPIGQKAAKAKKAGNSSNNISKFLEEIARQNQTRIKMEQKRQENEMAIRAEYAQEREYLHKKEICKTDRETMAMDTSHISNS</sequence>
<gene>
    <name evidence="1" type="ORF">Prudu_001674</name>
</gene>
<accession>A0A4Y1QP78</accession>
<reference evidence="1" key="1">
    <citation type="journal article" date="2019" name="Science">
        <title>Mutation of a bHLH transcription factor allowed almond domestication.</title>
        <authorList>
            <person name="Sanchez-Perez R."/>
            <person name="Pavan S."/>
            <person name="Mazzeo R."/>
            <person name="Moldovan C."/>
            <person name="Aiese Cigliano R."/>
            <person name="Del Cueto J."/>
            <person name="Ricciardi F."/>
            <person name="Lotti C."/>
            <person name="Ricciardi L."/>
            <person name="Dicenta F."/>
            <person name="Lopez-Marques R.L."/>
            <person name="Lindberg Moller B."/>
        </authorList>
    </citation>
    <scope>NUCLEOTIDE SEQUENCE</scope>
</reference>